<organism evidence="2 3">
    <name type="scientific">Linnemannia exigua</name>
    <dbReference type="NCBI Taxonomy" id="604196"/>
    <lineage>
        <taxon>Eukaryota</taxon>
        <taxon>Fungi</taxon>
        <taxon>Fungi incertae sedis</taxon>
        <taxon>Mucoromycota</taxon>
        <taxon>Mortierellomycotina</taxon>
        <taxon>Mortierellomycetes</taxon>
        <taxon>Mortierellales</taxon>
        <taxon>Mortierellaceae</taxon>
        <taxon>Linnemannia</taxon>
    </lineage>
</organism>
<reference evidence="2" key="1">
    <citation type="journal article" date="2020" name="Fungal Divers.">
        <title>Resolving the Mortierellaceae phylogeny through synthesis of multi-gene phylogenetics and phylogenomics.</title>
        <authorList>
            <person name="Vandepol N."/>
            <person name="Liber J."/>
            <person name="Desiro A."/>
            <person name="Na H."/>
            <person name="Kennedy M."/>
            <person name="Barry K."/>
            <person name="Grigoriev I.V."/>
            <person name="Miller A.N."/>
            <person name="O'Donnell K."/>
            <person name="Stajich J.E."/>
            <person name="Bonito G."/>
        </authorList>
    </citation>
    <scope>NUCLEOTIDE SEQUENCE</scope>
    <source>
        <strain evidence="2">NRRL 28262</strain>
    </source>
</reference>
<evidence type="ECO:0000313" key="2">
    <source>
        <dbReference type="EMBL" id="KAG0266837.1"/>
    </source>
</evidence>
<protein>
    <submittedName>
        <fullName evidence="2">Uncharacterized protein</fullName>
    </submittedName>
</protein>
<feature type="compositionally biased region" description="Basic and acidic residues" evidence="1">
    <location>
        <begin position="44"/>
        <end position="74"/>
    </location>
</feature>
<dbReference type="AlphaFoldDB" id="A0AAD4D6J4"/>
<comment type="caution">
    <text evidence="2">The sequence shown here is derived from an EMBL/GenBank/DDBJ whole genome shotgun (WGS) entry which is preliminary data.</text>
</comment>
<evidence type="ECO:0000256" key="1">
    <source>
        <dbReference type="SAM" id="MobiDB-lite"/>
    </source>
</evidence>
<feature type="non-terminal residue" evidence="2">
    <location>
        <position position="215"/>
    </location>
</feature>
<proteinExistence type="predicted"/>
<feature type="region of interest" description="Disordered" evidence="1">
    <location>
        <begin position="191"/>
        <end position="215"/>
    </location>
</feature>
<feature type="region of interest" description="Disordered" evidence="1">
    <location>
        <begin position="28"/>
        <end position="109"/>
    </location>
</feature>
<sequence>GFRQTYDWFPKQIYFTATAKEVNKYIEKYPKGRRQDDINALVDDWAKPEGDDDDKDKGKNKNSDTDTDKEERLRPQNTRVPLEAIFEGSNEGEGGGDSDAQHLSSASNDSHVALPDIQEKVASIKSPLNKHRAPGYSSRPGPVVVKQQGGGLLSEGIDLDVVMSILRKLDTQMDSVVQKVKFNEERIEALTKLLQPTPPPPSLFDNSAPRDLPSS</sequence>
<gene>
    <name evidence="2" type="ORF">BGZ95_002986</name>
</gene>
<keyword evidence="3" id="KW-1185">Reference proteome</keyword>
<dbReference type="Proteomes" id="UP001194580">
    <property type="component" value="Unassembled WGS sequence"/>
</dbReference>
<name>A0AAD4D6J4_9FUNG</name>
<evidence type="ECO:0000313" key="3">
    <source>
        <dbReference type="Proteomes" id="UP001194580"/>
    </source>
</evidence>
<dbReference type="EMBL" id="JAAAIL010001659">
    <property type="protein sequence ID" value="KAG0266837.1"/>
    <property type="molecule type" value="Genomic_DNA"/>
</dbReference>
<accession>A0AAD4D6J4</accession>
<feature type="compositionally biased region" description="Basic and acidic residues" evidence="1">
    <location>
        <begin position="28"/>
        <end position="37"/>
    </location>
</feature>